<dbReference type="InterPro" id="IPR036465">
    <property type="entry name" value="vWFA_dom_sf"/>
</dbReference>
<dbReference type="SUPFAM" id="SSF53300">
    <property type="entry name" value="vWA-like"/>
    <property type="match status" value="1"/>
</dbReference>
<organism evidence="1 2">
    <name type="scientific">Dreissena polymorpha</name>
    <name type="common">Zebra mussel</name>
    <name type="synonym">Mytilus polymorpha</name>
    <dbReference type="NCBI Taxonomy" id="45954"/>
    <lineage>
        <taxon>Eukaryota</taxon>
        <taxon>Metazoa</taxon>
        <taxon>Spiralia</taxon>
        <taxon>Lophotrochozoa</taxon>
        <taxon>Mollusca</taxon>
        <taxon>Bivalvia</taxon>
        <taxon>Autobranchia</taxon>
        <taxon>Heteroconchia</taxon>
        <taxon>Euheterodonta</taxon>
        <taxon>Imparidentia</taxon>
        <taxon>Neoheterodontei</taxon>
        <taxon>Myida</taxon>
        <taxon>Dreissenoidea</taxon>
        <taxon>Dreissenidae</taxon>
        <taxon>Dreissena</taxon>
    </lineage>
</organism>
<sequence length="90" mass="9784">MPIVKQGAIGFGTTVIQSTVIELNSFSTYLELYINFMSKMVPDSTSMGTGTFDAIQRGTNIFSSIVGEKIMIIFTDGKSDNPALTKTVCY</sequence>
<comment type="caution">
    <text evidence="1">The sequence shown here is derived from an EMBL/GenBank/DDBJ whole genome shotgun (WGS) entry which is preliminary data.</text>
</comment>
<dbReference type="Gene3D" id="3.40.50.410">
    <property type="entry name" value="von Willebrand factor, type A domain"/>
    <property type="match status" value="1"/>
</dbReference>
<dbReference type="EMBL" id="JAIWYP010000002">
    <property type="protein sequence ID" value="KAH3861428.1"/>
    <property type="molecule type" value="Genomic_DNA"/>
</dbReference>
<dbReference type="AlphaFoldDB" id="A0A9D4LMT3"/>
<reference evidence="1" key="2">
    <citation type="submission" date="2020-11" db="EMBL/GenBank/DDBJ databases">
        <authorList>
            <person name="McCartney M.A."/>
            <person name="Auch B."/>
            <person name="Kono T."/>
            <person name="Mallez S."/>
            <person name="Becker A."/>
            <person name="Gohl D.M."/>
            <person name="Silverstein K.A.T."/>
            <person name="Koren S."/>
            <person name="Bechman K.B."/>
            <person name="Herman A."/>
            <person name="Abrahante J.E."/>
            <person name="Garbe J."/>
        </authorList>
    </citation>
    <scope>NUCLEOTIDE SEQUENCE</scope>
    <source>
        <strain evidence="1">Duluth1</strain>
        <tissue evidence="1">Whole animal</tissue>
    </source>
</reference>
<name>A0A9D4LMT3_DREPO</name>
<evidence type="ECO:0008006" key="3">
    <source>
        <dbReference type="Google" id="ProtNLM"/>
    </source>
</evidence>
<evidence type="ECO:0000313" key="2">
    <source>
        <dbReference type="Proteomes" id="UP000828390"/>
    </source>
</evidence>
<proteinExistence type="predicted"/>
<dbReference type="Proteomes" id="UP000828390">
    <property type="component" value="Unassembled WGS sequence"/>
</dbReference>
<protein>
    <recommendedName>
        <fullName evidence="3">VWFA domain-containing protein</fullName>
    </recommendedName>
</protein>
<keyword evidence="2" id="KW-1185">Reference proteome</keyword>
<reference evidence="1" key="1">
    <citation type="journal article" date="2019" name="bioRxiv">
        <title>The Genome of the Zebra Mussel, Dreissena polymorpha: A Resource for Invasive Species Research.</title>
        <authorList>
            <person name="McCartney M.A."/>
            <person name="Auch B."/>
            <person name="Kono T."/>
            <person name="Mallez S."/>
            <person name="Zhang Y."/>
            <person name="Obille A."/>
            <person name="Becker A."/>
            <person name="Abrahante J.E."/>
            <person name="Garbe J."/>
            <person name="Badalamenti J.P."/>
            <person name="Herman A."/>
            <person name="Mangelson H."/>
            <person name="Liachko I."/>
            <person name="Sullivan S."/>
            <person name="Sone E.D."/>
            <person name="Koren S."/>
            <person name="Silverstein K.A.T."/>
            <person name="Beckman K.B."/>
            <person name="Gohl D.M."/>
        </authorList>
    </citation>
    <scope>NUCLEOTIDE SEQUENCE</scope>
    <source>
        <strain evidence="1">Duluth1</strain>
        <tissue evidence="1">Whole animal</tissue>
    </source>
</reference>
<accession>A0A9D4LMT3</accession>
<gene>
    <name evidence="1" type="ORF">DPMN_024357</name>
</gene>
<evidence type="ECO:0000313" key="1">
    <source>
        <dbReference type="EMBL" id="KAH3861428.1"/>
    </source>
</evidence>